<feature type="transmembrane region" description="Helical" evidence="7">
    <location>
        <begin position="108"/>
        <end position="129"/>
    </location>
</feature>
<evidence type="ECO:0000256" key="6">
    <source>
        <dbReference type="ARBA" id="ARBA00023136"/>
    </source>
</evidence>
<protein>
    <submittedName>
        <fullName evidence="9">MFS transporter</fullName>
    </submittedName>
</protein>
<dbReference type="InterPro" id="IPR036259">
    <property type="entry name" value="MFS_trans_sf"/>
</dbReference>
<dbReference type="OrthoDB" id="9812221at2"/>
<dbReference type="PANTHER" id="PTHR42718:SF46">
    <property type="entry name" value="BLR6921 PROTEIN"/>
    <property type="match status" value="1"/>
</dbReference>
<feature type="transmembrane region" description="Helical" evidence="7">
    <location>
        <begin position="305"/>
        <end position="322"/>
    </location>
</feature>
<evidence type="ECO:0000256" key="2">
    <source>
        <dbReference type="ARBA" id="ARBA00022448"/>
    </source>
</evidence>
<feature type="transmembrane region" description="Helical" evidence="7">
    <location>
        <begin position="53"/>
        <end position="71"/>
    </location>
</feature>
<feature type="transmembrane region" description="Helical" evidence="7">
    <location>
        <begin position="267"/>
        <end position="293"/>
    </location>
</feature>
<feature type="transmembrane region" description="Helical" evidence="7">
    <location>
        <begin position="203"/>
        <end position="220"/>
    </location>
</feature>
<dbReference type="InterPro" id="IPR011701">
    <property type="entry name" value="MFS"/>
</dbReference>
<feature type="transmembrane region" description="Helical" evidence="7">
    <location>
        <begin position="226"/>
        <end position="247"/>
    </location>
</feature>
<dbReference type="Gene3D" id="1.20.1720.10">
    <property type="entry name" value="Multidrug resistance protein D"/>
    <property type="match status" value="1"/>
</dbReference>
<dbReference type="Pfam" id="PF07690">
    <property type="entry name" value="MFS_1"/>
    <property type="match status" value="1"/>
</dbReference>
<feature type="domain" description="Major facilitator superfamily (MFS) profile" evidence="8">
    <location>
        <begin position="17"/>
        <end position="450"/>
    </location>
</feature>
<dbReference type="InterPro" id="IPR020846">
    <property type="entry name" value="MFS_dom"/>
</dbReference>
<feature type="transmembrane region" description="Helical" evidence="7">
    <location>
        <begin position="141"/>
        <end position="163"/>
    </location>
</feature>
<feature type="transmembrane region" description="Helical" evidence="7">
    <location>
        <begin position="404"/>
        <end position="422"/>
    </location>
</feature>
<comment type="caution">
    <text evidence="9">The sequence shown here is derived from an EMBL/GenBank/DDBJ whole genome shotgun (WGS) entry which is preliminary data.</text>
</comment>
<dbReference type="EMBL" id="PUEJ01000008">
    <property type="protein sequence ID" value="PRH85619.1"/>
    <property type="molecule type" value="Genomic_DNA"/>
</dbReference>
<evidence type="ECO:0000256" key="5">
    <source>
        <dbReference type="ARBA" id="ARBA00022989"/>
    </source>
</evidence>
<keyword evidence="2" id="KW-0813">Transport</keyword>
<evidence type="ECO:0000256" key="1">
    <source>
        <dbReference type="ARBA" id="ARBA00004651"/>
    </source>
</evidence>
<evidence type="ECO:0000256" key="4">
    <source>
        <dbReference type="ARBA" id="ARBA00022692"/>
    </source>
</evidence>
<dbReference type="PANTHER" id="PTHR42718">
    <property type="entry name" value="MAJOR FACILITATOR SUPERFAMILY MULTIDRUG TRANSPORTER MFSC"/>
    <property type="match status" value="1"/>
</dbReference>
<dbReference type="SUPFAM" id="SSF103473">
    <property type="entry name" value="MFS general substrate transporter"/>
    <property type="match status" value="1"/>
</dbReference>
<organism evidence="9 10">
    <name type="scientific">Labrys okinawensis</name>
    <dbReference type="NCBI Taxonomy" id="346911"/>
    <lineage>
        <taxon>Bacteria</taxon>
        <taxon>Pseudomonadati</taxon>
        <taxon>Pseudomonadota</taxon>
        <taxon>Alphaproteobacteria</taxon>
        <taxon>Hyphomicrobiales</taxon>
        <taxon>Xanthobacteraceae</taxon>
        <taxon>Labrys</taxon>
    </lineage>
</organism>
<name>A0A2S9Q8E9_9HYPH</name>
<dbReference type="GO" id="GO:0005886">
    <property type="term" value="C:plasma membrane"/>
    <property type="evidence" value="ECO:0007669"/>
    <property type="project" value="UniProtKB-SubCell"/>
</dbReference>
<accession>A0A2S9Q8E9</accession>
<dbReference type="PROSITE" id="PS50850">
    <property type="entry name" value="MFS"/>
    <property type="match status" value="1"/>
</dbReference>
<keyword evidence="6 7" id="KW-0472">Membrane</keyword>
<reference evidence="9 10" key="1">
    <citation type="submission" date="2018-02" db="EMBL/GenBank/DDBJ databases">
        <title>Whole genome sequencing of endophytic bacterium.</title>
        <authorList>
            <person name="Eedara R."/>
            <person name="Podile A.R."/>
        </authorList>
    </citation>
    <scope>NUCLEOTIDE SEQUENCE [LARGE SCALE GENOMIC DNA]</scope>
    <source>
        <strain evidence="9 10">RP1T</strain>
    </source>
</reference>
<feature type="transmembrane region" description="Helical" evidence="7">
    <location>
        <begin position="334"/>
        <end position="350"/>
    </location>
</feature>
<dbReference type="Gene3D" id="1.20.1250.20">
    <property type="entry name" value="MFS general substrate transporter like domains"/>
    <property type="match status" value="1"/>
</dbReference>
<dbReference type="Proteomes" id="UP000237682">
    <property type="component" value="Unassembled WGS sequence"/>
</dbReference>
<proteinExistence type="predicted"/>
<evidence type="ECO:0000313" key="9">
    <source>
        <dbReference type="EMBL" id="PRH85619.1"/>
    </source>
</evidence>
<evidence type="ECO:0000313" key="10">
    <source>
        <dbReference type="Proteomes" id="UP000237682"/>
    </source>
</evidence>
<dbReference type="PRINTS" id="PR01036">
    <property type="entry name" value="TCRTETB"/>
</dbReference>
<dbReference type="RefSeq" id="WP_105864178.1">
    <property type="nucleotide sequence ID" value="NZ_PUEJ01000008.1"/>
</dbReference>
<dbReference type="AlphaFoldDB" id="A0A2S9Q8E9"/>
<sequence length="450" mass="46200">MNAATMDGLPIPQRFLAFLTIAMALTMAVLDSAIVNVALPSIAGELAVSPAESIWVVTAYQLAVTISLLPLSSLGDIIGYKRVYWAGLAVFTAASFACAQASSLPVLALARAVQGLGGAGIMSVNIALVRYIFPKASLGSGVGYTALVVAVSSAAGPSVASAILTVANWQWLFLVNVPIGLVALFVAARALPQTPASGHRFDWISAVLNAFTFGLLIAGLDGLGDVGTMPIALAMIGGAAVAALVLVRRSVKQPVPLLPVDLLRRPVFSLSMATSICSFASQSMAYVALPFFLQRTLGHSEAATGFLMTPWPLMTALIAPISGRLSDRISPEKLGIAGLCLLAAGLAAVASMGERPDSFDIVWRLALCGFGFGLFQSPNNRIIIASAPRERSGGASGLQSTGRLLGQSLGAAVAAVIFSLVAQGQTELIAWIGAGLALIGAVSSGLRKTG</sequence>
<feature type="transmembrane region" description="Helical" evidence="7">
    <location>
        <begin position="428"/>
        <end position="446"/>
    </location>
</feature>
<feature type="transmembrane region" description="Helical" evidence="7">
    <location>
        <begin position="362"/>
        <end position="383"/>
    </location>
</feature>
<feature type="transmembrane region" description="Helical" evidence="7">
    <location>
        <begin position="169"/>
        <end position="191"/>
    </location>
</feature>
<dbReference type="GO" id="GO:0022857">
    <property type="term" value="F:transmembrane transporter activity"/>
    <property type="evidence" value="ECO:0007669"/>
    <property type="project" value="InterPro"/>
</dbReference>
<evidence type="ECO:0000256" key="7">
    <source>
        <dbReference type="SAM" id="Phobius"/>
    </source>
</evidence>
<keyword evidence="4 7" id="KW-0812">Transmembrane</keyword>
<keyword evidence="3" id="KW-1003">Cell membrane</keyword>
<feature type="transmembrane region" description="Helical" evidence="7">
    <location>
        <begin position="83"/>
        <end position="102"/>
    </location>
</feature>
<keyword evidence="5 7" id="KW-1133">Transmembrane helix</keyword>
<keyword evidence="10" id="KW-1185">Reference proteome</keyword>
<dbReference type="CDD" id="cd17321">
    <property type="entry name" value="MFS_MMR_MDR_like"/>
    <property type="match status" value="1"/>
</dbReference>
<evidence type="ECO:0000259" key="8">
    <source>
        <dbReference type="PROSITE" id="PS50850"/>
    </source>
</evidence>
<dbReference type="FunFam" id="1.20.1720.10:FF:000011">
    <property type="entry name" value="Transporter, major facilitator family"/>
    <property type="match status" value="1"/>
</dbReference>
<evidence type="ECO:0000256" key="3">
    <source>
        <dbReference type="ARBA" id="ARBA00022475"/>
    </source>
</evidence>
<gene>
    <name evidence="9" type="ORF">C5L14_21855</name>
</gene>
<comment type="subcellular location">
    <subcellularLocation>
        <location evidence="1">Cell membrane</location>
        <topology evidence="1">Multi-pass membrane protein</topology>
    </subcellularLocation>
</comment>